<evidence type="ECO:0000313" key="6">
    <source>
        <dbReference type="EMBL" id="QDV26718.1"/>
    </source>
</evidence>
<dbReference type="SUPFAM" id="SSF117130">
    <property type="entry name" value="CsrA-like"/>
    <property type="match status" value="1"/>
</dbReference>
<dbReference type="GO" id="GO:0048027">
    <property type="term" value="F:mRNA 5'-UTR binding"/>
    <property type="evidence" value="ECO:0007669"/>
    <property type="project" value="UniProtKB-UniRule"/>
</dbReference>
<keyword evidence="2 5" id="KW-0678">Repressor</keyword>
<sequence>MLVLSRNLDESIVIGEQIEIVIVEVRGDRVRLGIKAPRTTAVHRKEVFQAIKRAGGDINKKRGEVVPA</sequence>
<dbReference type="GO" id="GO:0006109">
    <property type="term" value="P:regulation of carbohydrate metabolic process"/>
    <property type="evidence" value="ECO:0007669"/>
    <property type="project" value="InterPro"/>
</dbReference>
<dbReference type="Gene3D" id="2.60.40.4380">
    <property type="entry name" value="Translational regulator CsrA"/>
    <property type="match status" value="1"/>
</dbReference>
<name>A0A518GDT5_9BACT</name>
<comment type="similarity">
    <text evidence="5">Belongs to the CsrA/RsmA family.</text>
</comment>
<dbReference type="NCBIfam" id="TIGR00202">
    <property type="entry name" value="csrA"/>
    <property type="match status" value="1"/>
</dbReference>
<evidence type="ECO:0000256" key="5">
    <source>
        <dbReference type="HAMAP-Rule" id="MF_00167"/>
    </source>
</evidence>
<dbReference type="GO" id="GO:0006402">
    <property type="term" value="P:mRNA catabolic process"/>
    <property type="evidence" value="ECO:0007669"/>
    <property type="project" value="InterPro"/>
</dbReference>
<dbReference type="GO" id="GO:1902208">
    <property type="term" value="P:regulation of bacterial-type flagellum assembly"/>
    <property type="evidence" value="ECO:0007669"/>
    <property type="project" value="UniProtKB-UniRule"/>
</dbReference>
<accession>A0A518GDT5</accession>
<dbReference type="InterPro" id="IPR036107">
    <property type="entry name" value="CsrA_sf"/>
</dbReference>
<dbReference type="PANTHER" id="PTHR34984">
    <property type="entry name" value="CARBON STORAGE REGULATOR"/>
    <property type="match status" value="1"/>
</dbReference>
<dbReference type="EMBL" id="CP036298">
    <property type="protein sequence ID" value="QDV26718.1"/>
    <property type="molecule type" value="Genomic_DNA"/>
</dbReference>
<keyword evidence="1 5" id="KW-0963">Cytoplasm</keyword>
<keyword evidence="3 5" id="KW-0810">Translation regulation</keyword>
<dbReference type="KEGG" id="ahel:Q31a_50970"/>
<comment type="subunit">
    <text evidence="5">Homodimer; the beta-strands of each monomer intercalate to form a hydrophobic core, while the alpha-helices form wings that extend away from the core.</text>
</comment>
<dbReference type="Pfam" id="PF02599">
    <property type="entry name" value="CsrA"/>
    <property type="match status" value="1"/>
</dbReference>
<reference evidence="6 7" key="1">
    <citation type="submission" date="2019-02" db="EMBL/GenBank/DDBJ databases">
        <title>Deep-cultivation of Planctomycetes and their phenomic and genomic characterization uncovers novel biology.</title>
        <authorList>
            <person name="Wiegand S."/>
            <person name="Jogler M."/>
            <person name="Boedeker C."/>
            <person name="Pinto D."/>
            <person name="Vollmers J."/>
            <person name="Rivas-Marin E."/>
            <person name="Kohn T."/>
            <person name="Peeters S.H."/>
            <person name="Heuer A."/>
            <person name="Rast P."/>
            <person name="Oberbeckmann S."/>
            <person name="Bunk B."/>
            <person name="Jeske O."/>
            <person name="Meyerdierks A."/>
            <person name="Storesund J.E."/>
            <person name="Kallscheuer N."/>
            <person name="Luecker S."/>
            <person name="Lage O.M."/>
            <person name="Pohl T."/>
            <person name="Merkel B.J."/>
            <person name="Hornburger P."/>
            <person name="Mueller R.-W."/>
            <person name="Bruemmer F."/>
            <person name="Labrenz M."/>
            <person name="Spormann A.M."/>
            <person name="Op den Camp H."/>
            <person name="Overmann J."/>
            <person name="Amann R."/>
            <person name="Jetten M.S.M."/>
            <person name="Mascher T."/>
            <person name="Medema M.H."/>
            <person name="Devos D.P."/>
            <person name="Kaster A.-K."/>
            <person name="Ovreas L."/>
            <person name="Rohde M."/>
            <person name="Galperin M.Y."/>
            <person name="Jogler C."/>
        </authorList>
    </citation>
    <scope>NUCLEOTIDE SEQUENCE [LARGE SCALE GENOMIC DNA]</scope>
    <source>
        <strain evidence="6 7">Q31a</strain>
    </source>
</reference>
<keyword evidence="7" id="KW-1185">Reference proteome</keyword>
<keyword evidence="4 5" id="KW-0694">RNA-binding</keyword>
<evidence type="ECO:0000256" key="3">
    <source>
        <dbReference type="ARBA" id="ARBA00022845"/>
    </source>
</evidence>
<dbReference type="FunFam" id="2.60.40.4380:FF:000002">
    <property type="entry name" value="Translational regulator CsrA"/>
    <property type="match status" value="1"/>
</dbReference>
<dbReference type="RefSeq" id="WP_145083016.1">
    <property type="nucleotide sequence ID" value="NZ_CP036298.1"/>
</dbReference>
<comment type="subcellular location">
    <subcellularLocation>
        <location evidence="5">Cytoplasm</location>
    </subcellularLocation>
</comment>
<dbReference type="PANTHER" id="PTHR34984:SF1">
    <property type="entry name" value="CARBON STORAGE REGULATOR"/>
    <property type="match status" value="1"/>
</dbReference>
<dbReference type="HAMAP" id="MF_00167">
    <property type="entry name" value="CsrA"/>
    <property type="match status" value="1"/>
</dbReference>
<proteinExistence type="inferred from homology"/>
<dbReference type="OrthoDB" id="9809061at2"/>
<gene>
    <name evidence="5" type="primary">csrA</name>
    <name evidence="6" type="ORF">Q31a_50970</name>
</gene>
<evidence type="ECO:0000256" key="2">
    <source>
        <dbReference type="ARBA" id="ARBA00022491"/>
    </source>
</evidence>
<dbReference type="GO" id="GO:0044781">
    <property type="term" value="P:bacterial-type flagellum organization"/>
    <property type="evidence" value="ECO:0007669"/>
    <property type="project" value="UniProtKB-KW"/>
</dbReference>
<evidence type="ECO:0000256" key="4">
    <source>
        <dbReference type="ARBA" id="ARBA00022884"/>
    </source>
</evidence>
<protein>
    <recommendedName>
        <fullName evidence="5">Translational regulator CsrA</fullName>
    </recommendedName>
</protein>
<dbReference type="GO" id="GO:0045947">
    <property type="term" value="P:negative regulation of translational initiation"/>
    <property type="evidence" value="ECO:0007669"/>
    <property type="project" value="UniProtKB-UniRule"/>
</dbReference>
<keyword evidence="5" id="KW-1005">Bacterial flagellum biogenesis</keyword>
<comment type="function">
    <text evidence="5">A translational regulator that binds mRNA to regulate translation initiation and/or mRNA stability. Usually binds in the 5'-UTR at or near the Shine-Dalgarno sequence preventing ribosome-binding, thus repressing translation. Its main target seems to be the major flagellin gene, while its function is anatagonized by FliW.</text>
</comment>
<dbReference type="GO" id="GO:0005829">
    <property type="term" value="C:cytosol"/>
    <property type="evidence" value="ECO:0007669"/>
    <property type="project" value="TreeGrafter"/>
</dbReference>
<organism evidence="6 7">
    <name type="scientific">Aureliella helgolandensis</name>
    <dbReference type="NCBI Taxonomy" id="2527968"/>
    <lineage>
        <taxon>Bacteria</taxon>
        <taxon>Pseudomonadati</taxon>
        <taxon>Planctomycetota</taxon>
        <taxon>Planctomycetia</taxon>
        <taxon>Pirellulales</taxon>
        <taxon>Pirellulaceae</taxon>
        <taxon>Aureliella</taxon>
    </lineage>
</organism>
<evidence type="ECO:0000256" key="1">
    <source>
        <dbReference type="ARBA" id="ARBA00022490"/>
    </source>
</evidence>
<dbReference type="AlphaFoldDB" id="A0A518GDT5"/>
<dbReference type="NCBIfam" id="NF002469">
    <property type="entry name" value="PRK01712.1"/>
    <property type="match status" value="1"/>
</dbReference>
<dbReference type="InterPro" id="IPR003751">
    <property type="entry name" value="CsrA"/>
</dbReference>
<dbReference type="Proteomes" id="UP000318017">
    <property type="component" value="Chromosome"/>
</dbReference>
<evidence type="ECO:0000313" key="7">
    <source>
        <dbReference type="Proteomes" id="UP000318017"/>
    </source>
</evidence>